<evidence type="ECO:0000313" key="2">
    <source>
        <dbReference type="EMBL" id="CAA9253396.1"/>
    </source>
</evidence>
<dbReference type="AlphaFoldDB" id="A0A6J4IIW0"/>
<protein>
    <submittedName>
        <fullName evidence="2">Phosphoglycerate mutase</fullName>
        <ecNumber evidence="2">5.4.2.11</ecNumber>
    </submittedName>
</protein>
<feature type="compositionally biased region" description="Basic residues" evidence="1">
    <location>
        <begin position="1"/>
        <end position="20"/>
    </location>
</feature>
<dbReference type="EMBL" id="CADCTI010000182">
    <property type="protein sequence ID" value="CAA9253396.1"/>
    <property type="molecule type" value="Genomic_DNA"/>
</dbReference>
<feature type="compositionally biased region" description="Basic residues" evidence="1">
    <location>
        <begin position="192"/>
        <end position="202"/>
    </location>
</feature>
<feature type="non-terminal residue" evidence="2">
    <location>
        <position position="1"/>
    </location>
</feature>
<feature type="compositionally biased region" description="Gly residues" evidence="1">
    <location>
        <begin position="35"/>
        <end position="44"/>
    </location>
</feature>
<accession>A0A6J4IIW0</accession>
<dbReference type="EC" id="5.4.2.11" evidence="2"/>
<feature type="compositionally biased region" description="Basic residues" evidence="1">
    <location>
        <begin position="64"/>
        <end position="80"/>
    </location>
</feature>
<feature type="region of interest" description="Disordered" evidence="1">
    <location>
        <begin position="1"/>
        <end position="232"/>
    </location>
</feature>
<sequence>DHRHPAAPRPHDRQHRRRPRRLDPGGAAGRAGRRAGAGGGGAAGEGAARGRRQQPAGAVPADRGRRRRRPGRRGAGRRPPGRGALRGLDRTTDQGAGQGAALEGRPAAPLGRCLPRTGGGGARADPGPRGRRRPGLERHARPGRGLAGLQPRRRHQGDPGRRAGPAPRPVPADRRRPGLHLGGDLHRDAPVRRPHQRHRRRRLGADPAAAPETAQQGLLGRCGGWGRRNTGL</sequence>
<name>A0A6J4IIW0_9ACTN</name>
<organism evidence="2">
    <name type="scientific">uncultured Blastococcus sp</name>
    <dbReference type="NCBI Taxonomy" id="217144"/>
    <lineage>
        <taxon>Bacteria</taxon>
        <taxon>Bacillati</taxon>
        <taxon>Actinomycetota</taxon>
        <taxon>Actinomycetes</taxon>
        <taxon>Geodermatophilales</taxon>
        <taxon>Geodermatophilaceae</taxon>
        <taxon>Blastococcus</taxon>
        <taxon>environmental samples</taxon>
    </lineage>
</organism>
<proteinExistence type="predicted"/>
<keyword evidence="2" id="KW-0413">Isomerase</keyword>
<evidence type="ECO:0000256" key="1">
    <source>
        <dbReference type="SAM" id="MobiDB-lite"/>
    </source>
</evidence>
<feature type="non-terminal residue" evidence="2">
    <location>
        <position position="232"/>
    </location>
</feature>
<reference evidence="2" key="1">
    <citation type="submission" date="2020-02" db="EMBL/GenBank/DDBJ databases">
        <authorList>
            <person name="Meier V. D."/>
        </authorList>
    </citation>
    <scope>NUCLEOTIDE SEQUENCE</scope>
    <source>
        <strain evidence="2">AVDCRST_MAG57</strain>
    </source>
</reference>
<gene>
    <name evidence="2" type="ORF">AVDCRST_MAG57-2229</name>
</gene>
<dbReference type="GO" id="GO:0004619">
    <property type="term" value="F:phosphoglycerate mutase activity"/>
    <property type="evidence" value="ECO:0007669"/>
    <property type="project" value="UniProtKB-EC"/>
</dbReference>